<dbReference type="InterPro" id="IPR001387">
    <property type="entry name" value="Cro/C1-type_HTH"/>
</dbReference>
<dbReference type="Pfam" id="PF01381">
    <property type="entry name" value="HTH_3"/>
    <property type="match status" value="1"/>
</dbReference>
<dbReference type="SUPFAM" id="SSF47413">
    <property type="entry name" value="lambda repressor-like DNA-binding domains"/>
    <property type="match status" value="1"/>
</dbReference>
<dbReference type="PROSITE" id="PS50943">
    <property type="entry name" value="HTH_CROC1"/>
    <property type="match status" value="1"/>
</dbReference>
<dbReference type="Proteomes" id="UP000798808">
    <property type="component" value="Unassembled WGS sequence"/>
</dbReference>
<evidence type="ECO:0000259" key="3">
    <source>
        <dbReference type="PROSITE" id="PS50943"/>
    </source>
</evidence>
<sequence>MAVKNTTIEERIYHFRTRNNWSQAELGEKIKEITGKFLARDVISNYEKGRRKVPSELVPVLAKIFDISTDELFYKYPKVVAKSPTLQAIEESEKLAKKDIKEAYRKAIEALHQSKIEIQALRDQSETFENEMKRYKQKAEDSQAVIDKIRKNLSM</sequence>
<feature type="coiled-coil region" evidence="2">
    <location>
        <begin position="86"/>
        <end position="152"/>
    </location>
</feature>
<dbReference type="CDD" id="cd00093">
    <property type="entry name" value="HTH_XRE"/>
    <property type="match status" value="1"/>
</dbReference>
<keyword evidence="5" id="KW-1185">Reference proteome</keyword>
<proteinExistence type="predicted"/>
<dbReference type="SMART" id="SM00530">
    <property type="entry name" value="HTH_XRE"/>
    <property type="match status" value="1"/>
</dbReference>
<organism evidence="4 5">
    <name type="scientific">Fulvivirga kasyanovii</name>
    <dbReference type="NCBI Taxonomy" id="396812"/>
    <lineage>
        <taxon>Bacteria</taxon>
        <taxon>Pseudomonadati</taxon>
        <taxon>Bacteroidota</taxon>
        <taxon>Cytophagia</taxon>
        <taxon>Cytophagales</taxon>
        <taxon>Fulvivirgaceae</taxon>
        <taxon>Fulvivirga</taxon>
    </lineage>
</organism>
<feature type="domain" description="HTH cro/C1-type" evidence="3">
    <location>
        <begin position="12"/>
        <end position="72"/>
    </location>
</feature>
<dbReference type="Gene3D" id="1.10.260.40">
    <property type="entry name" value="lambda repressor-like DNA-binding domains"/>
    <property type="match status" value="1"/>
</dbReference>
<evidence type="ECO:0000256" key="1">
    <source>
        <dbReference type="ARBA" id="ARBA00023125"/>
    </source>
</evidence>
<evidence type="ECO:0000313" key="5">
    <source>
        <dbReference type="Proteomes" id="UP000798808"/>
    </source>
</evidence>
<accession>A0ABW9RYS9</accession>
<keyword evidence="2" id="KW-0175">Coiled coil</keyword>
<dbReference type="EMBL" id="SMLW01000678">
    <property type="protein sequence ID" value="MTI29106.1"/>
    <property type="molecule type" value="Genomic_DNA"/>
</dbReference>
<dbReference type="PANTHER" id="PTHR46558">
    <property type="entry name" value="TRACRIPTIONAL REGULATORY PROTEIN-RELATED-RELATED"/>
    <property type="match status" value="1"/>
</dbReference>
<name>A0ABW9RYS9_9BACT</name>
<protein>
    <submittedName>
        <fullName evidence="4">XRE family transcriptional regulator</fullName>
    </submittedName>
</protein>
<gene>
    <name evidence="4" type="ORF">E1163_29365</name>
</gene>
<reference evidence="4 5" key="1">
    <citation type="submission" date="2019-02" db="EMBL/GenBank/DDBJ databases">
        <authorList>
            <person name="Goldberg S.R."/>
            <person name="Haltli B.A."/>
            <person name="Correa H."/>
            <person name="Russell K.G."/>
        </authorList>
    </citation>
    <scope>NUCLEOTIDE SEQUENCE [LARGE SCALE GENOMIC DNA]</scope>
    <source>
        <strain evidence="4 5">JCM 16186</strain>
    </source>
</reference>
<dbReference type="PANTHER" id="PTHR46558:SF11">
    <property type="entry name" value="HTH-TYPE TRANSCRIPTIONAL REGULATOR XRE"/>
    <property type="match status" value="1"/>
</dbReference>
<evidence type="ECO:0000256" key="2">
    <source>
        <dbReference type="SAM" id="Coils"/>
    </source>
</evidence>
<dbReference type="InterPro" id="IPR010982">
    <property type="entry name" value="Lambda_DNA-bd_dom_sf"/>
</dbReference>
<comment type="caution">
    <text evidence="4">The sequence shown here is derived from an EMBL/GenBank/DDBJ whole genome shotgun (WGS) entry which is preliminary data.</text>
</comment>
<evidence type="ECO:0000313" key="4">
    <source>
        <dbReference type="EMBL" id="MTI29106.1"/>
    </source>
</evidence>
<keyword evidence="1" id="KW-0238">DNA-binding</keyword>